<keyword evidence="5" id="KW-0812">Transmembrane</keyword>
<dbReference type="SUPFAM" id="SSF46626">
    <property type="entry name" value="Cytochrome c"/>
    <property type="match status" value="1"/>
</dbReference>
<dbReference type="PROSITE" id="PS51007">
    <property type="entry name" value="CYTC"/>
    <property type="match status" value="1"/>
</dbReference>
<dbReference type="Gene3D" id="1.10.760.10">
    <property type="entry name" value="Cytochrome c-like domain"/>
    <property type="match status" value="1"/>
</dbReference>
<reference evidence="7" key="1">
    <citation type="submission" date="2019-09" db="EMBL/GenBank/DDBJ databases">
        <title>Characterisation of the sponge microbiome using genome-centric metagenomics.</title>
        <authorList>
            <person name="Engelberts J.P."/>
            <person name="Robbins S.J."/>
            <person name="De Goeij J.M."/>
            <person name="Aranda M."/>
            <person name="Bell S.C."/>
            <person name="Webster N.S."/>
        </authorList>
    </citation>
    <scope>NUCLEOTIDE SEQUENCE</scope>
    <source>
        <strain evidence="7">SB0675_bin_29</strain>
    </source>
</reference>
<evidence type="ECO:0000256" key="4">
    <source>
        <dbReference type="PROSITE-ProRule" id="PRU00433"/>
    </source>
</evidence>
<dbReference type="PROSITE" id="PS51257">
    <property type="entry name" value="PROKAR_LIPOPROTEIN"/>
    <property type="match status" value="1"/>
</dbReference>
<accession>A0A6B1FTS4</accession>
<dbReference type="EMBL" id="VYDA01000168">
    <property type="protein sequence ID" value="MYH61022.1"/>
    <property type="molecule type" value="Genomic_DNA"/>
</dbReference>
<evidence type="ECO:0000256" key="3">
    <source>
        <dbReference type="ARBA" id="ARBA00023004"/>
    </source>
</evidence>
<organism evidence="7">
    <name type="scientific">Caldilineaceae bacterium SB0675_bin_29</name>
    <dbReference type="NCBI Taxonomy" id="2605266"/>
    <lineage>
        <taxon>Bacteria</taxon>
        <taxon>Bacillati</taxon>
        <taxon>Chloroflexota</taxon>
        <taxon>Caldilineae</taxon>
        <taxon>Caldilineales</taxon>
        <taxon>Caldilineaceae</taxon>
    </lineage>
</organism>
<comment type="caution">
    <text evidence="7">The sequence shown here is derived from an EMBL/GenBank/DDBJ whole genome shotgun (WGS) entry which is preliminary data.</text>
</comment>
<feature type="transmembrane region" description="Helical" evidence="5">
    <location>
        <begin position="16"/>
        <end position="37"/>
    </location>
</feature>
<evidence type="ECO:0000259" key="6">
    <source>
        <dbReference type="PROSITE" id="PS51007"/>
    </source>
</evidence>
<proteinExistence type="predicted"/>
<keyword evidence="1 4" id="KW-0349">Heme</keyword>
<evidence type="ECO:0000313" key="7">
    <source>
        <dbReference type="EMBL" id="MYH61022.1"/>
    </source>
</evidence>
<dbReference type="GO" id="GO:0020037">
    <property type="term" value="F:heme binding"/>
    <property type="evidence" value="ECO:0007669"/>
    <property type="project" value="InterPro"/>
</dbReference>
<protein>
    <submittedName>
        <fullName evidence="7">Cytochrome c</fullName>
    </submittedName>
</protein>
<name>A0A6B1FTS4_9CHLR</name>
<evidence type="ECO:0000256" key="1">
    <source>
        <dbReference type="ARBA" id="ARBA00022617"/>
    </source>
</evidence>
<keyword evidence="5" id="KW-1133">Transmembrane helix</keyword>
<dbReference type="Pfam" id="PF00034">
    <property type="entry name" value="Cytochrom_C"/>
    <property type="match status" value="1"/>
</dbReference>
<dbReference type="GO" id="GO:0046872">
    <property type="term" value="F:metal ion binding"/>
    <property type="evidence" value="ECO:0007669"/>
    <property type="project" value="UniProtKB-KW"/>
</dbReference>
<sequence length="131" mass="14597">MQPTHRHHPRSLGRRVYYALAAAVVTLNLAAACGMGGQKAAIARGETIFEERCADCHTLISQGGGETADTTKVGGQIDDRFKDGTYADTVTSRKLKVYLVAYHENATDLEMEPKELDDLVEYLWTFKVRRH</sequence>
<evidence type="ECO:0000256" key="2">
    <source>
        <dbReference type="ARBA" id="ARBA00022723"/>
    </source>
</evidence>
<gene>
    <name evidence="7" type="ORF">F4148_04445</name>
</gene>
<feature type="domain" description="Cytochrome c" evidence="6">
    <location>
        <begin position="40"/>
        <end position="127"/>
    </location>
</feature>
<keyword evidence="2 4" id="KW-0479">Metal-binding</keyword>
<dbReference type="GO" id="GO:0009055">
    <property type="term" value="F:electron transfer activity"/>
    <property type="evidence" value="ECO:0007669"/>
    <property type="project" value="InterPro"/>
</dbReference>
<evidence type="ECO:0000256" key="5">
    <source>
        <dbReference type="SAM" id="Phobius"/>
    </source>
</evidence>
<keyword evidence="5" id="KW-0472">Membrane</keyword>
<dbReference type="AlphaFoldDB" id="A0A6B1FTS4"/>
<dbReference type="InterPro" id="IPR009056">
    <property type="entry name" value="Cyt_c-like_dom"/>
</dbReference>
<dbReference type="InterPro" id="IPR036909">
    <property type="entry name" value="Cyt_c-like_dom_sf"/>
</dbReference>
<keyword evidence="3 4" id="KW-0408">Iron</keyword>